<sequence>MNIDFANTLKYKDHLMKYVEIKITGSKTLQGWLQCVDPITGNLILARASDKKLNEDIIVFVTAASIKRLEVLRDSGEDMKDILPNFTNEEQNVFSEDNLERKKRLILWLKKNRLPFKDTDDGDGLVICDSVTIRPPYEAENCVSMNGRVLMMVQKLVSNLPEEMEEVVNVKAEK</sequence>
<dbReference type="InterPro" id="IPR047574">
    <property type="entry name" value="AD"/>
</dbReference>
<dbReference type="PANTHER" id="PTHR14710:SF2">
    <property type="entry name" value="GEM-ASSOCIATED PROTEIN 6"/>
    <property type="match status" value="1"/>
</dbReference>
<dbReference type="InterPro" id="IPR009422">
    <property type="entry name" value="Gemin6"/>
</dbReference>
<evidence type="ECO:0000313" key="2">
    <source>
        <dbReference type="EMBL" id="GFT65362.1"/>
    </source>
</evidence>
<reference evidence="2" key="1">
    <citation type="submission" date="2020-08" db="EMBL/GenBank/DDBJ databases">
        <title>Multicomponent nature underlies the extraordinary mechanical properties of spider dragline silk.</title>
        <authorList>
            <person name="Kono N."/>
            <person name="Nakamura H."/>
            <person name="Mori M."/>
            <person name="Yoshida Y."/>
            <person name="Ohtoshi R."/>
            <person name="Malay A.D."/>
            <person name="Moran D.A.P."/>
            <person name="Tomita M."/>
            <person name="Numata K."/>
            <person name="Arakawa K."/>
        </authorList>
    </citation>
    <scope>NUCLEOTIDE SEQUENCE</scope>
</reference>
<dbReference type="Proteomes" id="UP000887013">
    <property type="component" value="Unassembled WGS sequence"/>
</dbReference>
<dbReference type="EMBL" id="BMAW01068617">
    <property type="protein sequence ID" value="GFT65362.1"/>
    <property type="molecule type" value="Genomic_DNA"/>
</dbReference>
<accession>A0A8X6TZW8</accession>
<gene>
    <name evidence="2" type="primary">X975_25857</name>
    <name evidence="2" type="ORF">NPIL_77051</name>
</gene>
<dbReference type="GO" id="GO:0032797">
    <property type="term" value="C:SMN complex"/>
    <property type="evidence" value="ECO:0007669"/>
    <property type="project" value="TreeGrafter"/>
</dbReference>
<dbReference type="GO" id="GO:0005634">
    <property type="term" value="C:nucleus"/>
    <property type="evidence" value="ECO:0007669"/>
    <property type="project" value="InterPro"/>
</dbReference>
<dbReference type="Pfam" id="PF20417">
    <property type="entry name" value="Gemin6_C"/>
    <property type="match status" value="1"/>
</dbReference>
<dbReference type="PROSITE" id="PS52001">
    <property type="entry name" value="AD"/>
    <property type="match status" value="1"/>
</dbReference>
<dbReference type="Pfam" id="PF06372">
    <property type="entry name" value="Gemin6"/>
    <property type="match status" value="1"/>
</dbReference>
<keyword evidence="3" id="KW-1185">Reference proteome</keyword>
<dbReference type="GO" id="GO:0000245">
    <property type="term" value="P:spliceosomal complex assembly"/>
    <property type="evidence" value="ECO:0007669"/>
    <property type="project" value="InterPro"/>
</dbReference>
<evidence type="ECO:0000259" key="1">
    <source>
        <dbReference type="PROSITE" id="PS52001"/>
    </source>
</evidence>
<name>A0A8X6TZW8_NEPPI</name>
<dbReference type="InterPro" id="IPR046857">
    <property type="entry name" value="Gemin6_Sm-like_dom"/>
</dbReference>
<dbReference type="OrthoDB" id="77463at2759"/>
<dbReference type="Gene3D" id="2.30.30.100">
    <property type="match status" value="1"/>
</dbReference>
<dbReference type="InterPro" id="IPR046856">
    <property type="entry name" value="Gemin6_C"/>
</dbReference>
<dbReference type="AlphaFoldDB" id="A0A8X6TZW8"/>
<evidence type="ECO:0000313" key="3">
    <source>
        <dbReference type="Proteomes" id="UP000887013"/>
    </source>
</evidence>
<comment type="caution">
    <text evidence="2">The sequence shown here is derived from an EMBL/GenBank/DDBJ whole genome shotgun (WGS) entry which is preliminary data.</text>
</comment>
<organism evidence="2 3">
    <name type="scientific">Nephila pilipes</name>
    <name type="common">Giant wood spider</name>
    <name type="synonym">Nephila maculata</name>
    <dbReference type="NCBI Taxonomy" id="299642"/>
    <lineage>
        <taxon>Eukaryota</taxon>
        <taxon>Metazoa</taxon>
        <taxon>Ecdysozoa</taxon>
        <taxon>Arthropoda</taxon>
        <taxon>Chelicerata</taxon>
        <taxon>Arachnida</taxon>
        <taxon>Araneae</taxon>
        <taxon>Araneomorphae</taxon>
        <taxon>Entelegynae</taxon>
        <taxon>Araneoidea</taxon>
        <taxon>Nephilidae</taxon>
        <taxon>Nephila</taxon>
    </lineage>
</organism>
<dbReference type="GO" id="GO:0000387">
    <property type="term" value="P:spliceosomal snRNP assembly"/>
    <property type="evidence" value="ECO:0007669"/>
    <property type="project" value="TreeGrafter"/>
</dbReference>
<dbReference type="PANTHER" id="PTHR14710">
    <property type="entry name" value="GEM-ASSOCIATED PROTEIN 6"/>
    <property type="match status" value="1"/>
</dbReference>
<protein>
    <submittedName>
        <fullName evidence="2">Gem-associated protein 6</fullName>
    </submittedName>
</protein>
<feature type="domain" description="AD" evidence="1">
    <location>
        <begin position="67"/>
        <end position="165"/>
    </location>
</feature>
<proteinExistence type="predicted"/>